<dbReference type="PANTHER" id="PTHR30238">
    <property type="entry name" value="MEMBRANE BOUND PREDICTED REDOX MODULATOR"/>
    <property type="match status" value="1"/>
</dbReference>
<feature type="transmembrane region" description="Helical" evidence="7">
    <location>
        <begin position="253"/>
        <end position="276"/>
    </location>
</feature>
<sequence>MVVPVWAWALTIAVIIAMLAVDFVGHVRTPHAPKLKEAALWSAIYVAIALAFGLIVWVAWGSTFAGEYYAGFITEKSLSVDNLFVFVLIMSSFRVPREYQQKVLLFGIVIALILRTVFIVVGATVIAHFSAIFYLFGAFLLYTAWTQIRGSGHDPEEGFKENGFLRLMRRILPTSDGYIGDRMFARQHGKFVATPMFIVILAIGSADLLFAVDSIPAIFGLTQETFLVFTANAFALLGLRQLFFLLDGLLDKLVYLSYGLGAILAFIGAKLVIHAMHTNEVPFINGGEHITAIPEVSTAVSLGVIVGVLVLTTVLSLTIGRRPAEGRMAAKSAGIAHQEMAAKRSLGDYEADATAHRSQSGDDQK</sequence>
<evidence type="ECO:0000256" key="3">
    <source>
        <dbReference type="ARBA" id="ARBA00022692"/>
    </source>
</evidence>
<organism evidence="8 9">
    <name type="scientific">Rarobacter faecitabidus</name>
    <dbReference type="NCBI Taxonomy" id="13243"/>
    <lineage>
        <taxon>Bacteria</taxon>
        <taxon>Bacillati</taxon>
        <taxon>Actinomycetota</taxon>
        <taxon>Actinomycetes</taxon>
        <taxon>Micrococcales</taxon>
        <taxon>Rarobacteraceae</taxon>
        <taxon>Rarobacter</taxon>
    </lineage>
</organism>
<evidence type="ECO:0000313" key="9">
    <source>
        <dbReference type="Proteomes" id="UP000315389"/>
    </source>
</evidence>
<keyword evidence="5 7" id="KW-0472">Membrane</keyword>
<dbReference type="EMBL" id="VFOS01000001">
    <property type="protein sequence ID" value="TQL64515.1"/>
    <property type="molecule type" value="Genomic_DNA"/>
</dbReference>
<evidence type="ECO:0000256" key="7">
    <source>
        <dbReference type="SAM" id="Phobius"/>
    </source>
</evidence>
<feature type="transmembrane region" description="Helical" evidence="7">
    <location>
        <begin position="296"/>
        <end position="319"/>
    </location>
</feature>
<dbReference type="NCBIfam" id="TIGR03718">
    <property type="entry name" value="R_switched_Alx"/>
    <property type="match status" value="1"/>
</dbReference>
<feature type="transmembrane region" description="Helical" evidence="7">
    <location>
        <begin position="127"/>
        <end position="145"/>
    </location>
</feature>
<feature type="transmembrane region" description="Helical" evidence="7">
    <location>
        <begin position="103"/>
        <end position="121"/>
    </location>
</feature>
<comment type="caution">
    <text evidence="8">The sequence shown here is derived from an EMBL/GenBank/DDBJ whole genome shotgun (WGS) entry which is preliminary data.</text>
</comment>
<keyword evidence="3 7" id="KW-0812">Transmembrane</keyword>
<feature type="transmembrane region" description="Helical" evidence="7">
    <location>
        <begin position="39"/>
        <end position="60"/>
    </location>
</feature>
<evidence type="ECO:0000256" key="2">
    <source>
        <dbReference type="ARBA" id="ARBA00007511"/>
    </source>
</evidence>
<accession>A0A542ZVX2</accession>
<dbReference type="OrthoDB" id="5242957at2"/>
<keyword evidence="4 7" id="KW-1133">Transmembrane helix</keyword>
<protein>
    <submittedName>
        <fullName evidence="8">Tellurite resistance protein TerC</fullName>
    </submittedName>
</protein>
<dbReference type="PANTHER" id="PTHR30238:SF0">
    <property type="entry name" value="THYLAKOID MEMBRANE PROTEIN TERC, CHLOROPLASTIC"/>
    <property type="match status" value="1"/>
</dbReference>
<evidence type="ECO:0000256" key="6">
    <source>
        <dbReference type="SAM" id="MobiDB-lite"/>
    </source>
</evidence>
<dbReference type="GO" id="GO:0016020">
    <property type="term" value="C:membrane"/>
    <property type="evidence" value="ECO:0007669"/>
    <property type="project" value="UniProtKB-SubCell"/>
</dbReference>
<dbReference type="InterPro" id="IPR005496">
    <property type="entry name" value="Integral_membrane_TerC"/>
</dbReference>
<feature type="transmembrane region" description="Helical" evidence="7">
    <location>
        <begin position="80"/>
        <end position="96"/>
    </location>
</feature>
<evidence type="ECO:0000313" key="8">
    <source>
        <dbReference type="EMBL" id="TQL64515.1"/>
    </source>
</evidence>
<dbReference type="AlphaFoldDB" id="A0A542ZVX2"/>
<comment type="subcellular location">
    <subcellularLocation>
        <location evidence="1">Membrane</location>
        <topology evidence="1">Multi-pass membrane protein</topology>
    </subcellularLocation>
</comment>
<reference evidence="8 9" key="1">
    <citation type="submission" date="2019-06" db="EMBL/GenBank/DDBJ databases">
        <title>Sequencing the genomes of 1000 actinobacteria strains.</title>
        <authorList>
            <person name="Klenk H.-P."/>
        </authorList>
    </citation>
    <scope>NUCLEOTIDE SEQUENCE [LARGE SCALE GENOMIC DNA]</scope>
    <source>
        <strain evidence="8 9">DSM 4813</strain>
    </source>
</reference>
<evidence type="ECO:0000256" key="4">
    <source>
        <dbReference type="ARBA" id="ARBA00022989"/>
    </source>
</evidence>
<dbReference type="Proteomes" id="UP000315389">
    <property type="component" value="Unassembled WGS sequence"/>
</dbReference>
<evidence type="ECO:0000256" key="1">
    <source>
        <dbReference type="ARBA" id="ARBA00004141"/>
    </source>
</evidence>
<feature type="transmembrane region" description="Helical" evidence="7">
    <location>
        <begin position="225"/>
        <end position="246"/>
    </location>
</feature>
<dbReference type="RefSeq" id="WP_142119521.1">
    <property type="nucleotide sequence ID" value="NZ_BAAASV010000007.1"/>
</dbReference>
<name>A0A542ZVX2_RARFA</name>
<comment type="similarity">
    <text evidence="2">Belongs to the TerC family.</text>
</comment>
<evidence type="ECO:0000256" key="5">
    <source>
        <dbReference type="ARBA" id="ARBA00023136"/>
    </source>
</evidence>
<keyword evidence="9" id="KW-1185">Reference proteome</keyword>
<feature type="transmembrane region" description="Helical" evidence="7">
    <location>
        <begin position="6"/>
        <end position="27"/>
    </location>
</feature>
<feature type="transmembrane region" description="Helical" evidence="7">
    <location>
        <begin position="191"/>
        <end position="219"/>
    </location>
</feature>
<dbReference type="InterPro" id="IPR022369">
    <property type="entry name" value="Integral_membrane_TerC_rswitch"/>
</dbReference>
<proteinExistence type="inferred from homology"/>
<dbReference type="Pfam" id="PF03741">
    <property type="entry name" value="TerC"/>
    <property type="match status" value="1"/>
</dbReference>
<feature type="region of interest" description="Disordered" evidence="6">
    <location>
        <begin position="346"/>
        <end position="365"/>
    </location>
</feature>
<gene>
    <name evidence="8" type="ORF">FB461_1020</name>
</gene>